<gene>
    <name evidence="2" type="ORF">EAI_15834</name>
</gene>
<organism evidence="3">
    <name type="scientific">Harpegnathos saltator</name>
    <name type="common">Jerdon's jumping ant</name>
    <dbReference type="NCBI Taxonomy" id="610380"/>
    <lineage>
        <taxon>Eukaryota</taxon>
        <taxon>Metazoa</taxon>
        <taxon>Ecdysozoa</taxon>
        <taxon>Arthropoda</taxon>
        <taxon>Hexapoda</taxon>
        <taxon>Insecta</taxon>
        <taxon>Pterygota</taxon>
        <taxon>Neoptera</taxon>
        <taxon>Endopterygota</taxon>
        <taxon>Hymenoptera</taxon>
        <taxon>Apocrita</taxon>
        <taxon>Aculeata</taxon>
        <taxon>Formicoidea</taxon>
        <taxon>Formicidae</taxon>
        <taxon>Ponerinae</taxon>
        <taxon>Ponerini</taxon>
        <taxon>Harpegnathos</taxon>
    </lineage>
</organism>
<reference evidence="2 3" key="1">
    <citation type="journal article" date="2010" name="Science">
        <title>Genomic comparison of the ants Camponotus floridanus and Harpegnathos saltator.</title>
        <authorList>
            <person name="Bonasio R."/>
            <person name="Zhang G."/>
            <person name="Ye C."/>
            <person name="Mutti N.S."/>
            <person name="Fang X."/>
            <person name="Qin N."/>
            <person name="Donahue G."/>
            <person name="Yang P."/>
            <person name="Li Q."/>
            <person name="Li C."/>
            <person name="Zhang P."/>
            <person name="Huang Z."/>
            <person name="Berger S.L."/>
            <person name="Reinberg D."/>
            <person name="Wang J."/>
            <person name="Liebig J."/>
        </authorList>
    </citation>
    <scope>NUCLEOTIDE SEQUENCE [LARGE SCALE GENOMIC DNA]</scope>
    <source>
        <strain evidence="2 3">R22 G/1</strain>
    </source>
</reference>
<dbReference type="OrthoDB" id="7555131at2759"/>
<dbReference type="STRING" id="610380.E2B3Y2"/>
<evidence type="ECO:0000313" key="3">
    <source>
        <dbReference type="Proteomes" id="UP000008237"/>
    </source>
</evidence>
<dbReference type="InterPro" id="IPR006578">
    <property type="entry name" value="MADF-dom"/>
</dbReference>
<evidence type="ECO:0000259" key="1">
    <source>
        <dbReference type="Pfam" id="PF10545"/>
    </source>
</evidence>
<protein>
    <recommendedName>
        <fullName evidence="1">MADF domain-containing protein</fullName>
    </recommendedName>
</protein>
<dbReference type="EMBL" id="GL445417">
    <property type="protein sequence ID" value="EFN89596.1"/>
    <property type="molecule type" value="Genomic_DNA"/>
</dbReference>
<keyword evidence="3" id="KW-1185">Reference proteome</keyword>
<accession>E2B3Y2</accession>
<dbReference type="AlphaFoldDB" id="E2B3Y2"/>
<dbReference type="Proteomes" id="UP000008237">
    <property type="component" value="Unassembled WGS sequence"/>
</dbReference>
<evidence type="ECO:0000313" key="2">
    <source>
        <dbReference type="EMBL" id="EFN89596.1"/>
    </source>
</evidence>
<dbReference type="Pfam" id="PF10545">
    <property type="entry name" value="MADF_DNA_bdg"/>
    <property type="match status" value="1"/>
</dbReference>
<sequence length="159" mass="18267">MMNYENEMLDSAFDDDNYGNASEAQILVWKTLINLVQLNLILYQKKHKGYNNKSMKMQIWNNIGASLTPPMTGIDAEKTFYRLRQKFEKECRKVNTVAGKIWRRTSSNFQPILKRKKAMASQLSHFSSSQHSSLQCATPTPATYPSICTPPIILKKTQM</sequence>
<dbReference type="InParanoid" id="E2B3Y2"/>
<name>E2B3Y2_HARSA</name>
<feature type="domain" description="MADF" evidence="1">
    <location>
        <begin position="32"/>
        <end position="99"/>
    </location>
</feature>
<proteinExistence type="predicted"/>